<dbReference type="EMBL" id="LCHN01000001">
    <property type="protein sequence ID" value="KKT36443.1"/>
    <property type="molecule type" value="Genomic_DNA"/>
</dbReference>
<dbReference type="Proteomes" id="UP000034069">
    <property type="component" value="Unassembled WGS sequence"/>
</dbReference>
<protein>
    <submittedName>
        <fullName evidence="1">Uncharacterized protein</fullName>
    </submittedName>
</protein>
<evidence type="ECO:0000313" key="1">
    <source>
        <dbReference type="EMBL" id="KKT36443.1"/>
    </source>
</evidence>
<evidence type="ECO:0000313" key="2">
    <source>
        <dbReference type="Proteomes" id="UP000034069"/>
    </source>
</evidence>
<name>A0A0G1GQ19_9BACT</name>
<proteinExistence type="predicted"/>
<reference evidence="1 2" key="1">
    <citation type="journal article" date="2015" name="Nature">
        <title>rRNA introns, odd ribosomes, and small enigmatic genomes across a large radiation of phyla.</title>
        <authorList>
            <person name="Brown C.T."/>
            <person name="Hug L.A."/>
            <person name="Thomas B.C."/>
            <person name="Sharon I."/>
            <person name="Castelle C.J."/>
            <person name="Singh A."/>
            <person name="Wilkins M.J."/>
            <person name="Williams K.H."/>
            <person name="Banfield J.F."/>
        </authorList>
    </citation>
    <scope>NUCLEOTIDE SEQUENCE [LARGE SCALE GENOMIC DNA]</scope>
</reference>
<comment type="caution">
    <text evidence="1">The sequence shown here is derived from an EMBL/GenBank/DDBJ whole genome shotgun (WGS) entry which is preliminary data.</text>
</comment>
<dbReference type="AlphaFoldDB" id="A0A0G1GQ19"/>
<sequence>GGTGVGSDPRTGHDNGRCVYSLHGEGAEIGGVNKIGSVDIITSHVVAESISGIVCPGRSIGNGTRGGEVTSSIGDRSHTIYYSEWVIGNGFDGVAKSRTCGDT</sequence>
<feature type="non-terminal residue" evidence="1">
    <location>
        <position position="1"/>
    </location>
</feature>
<organism evidence="1 2">
    <name type="scientific">Candidatus Collierbacteria bacterium GW2011_GWA1_44_12</name>
    <dbReference type="NCBI Taxonomy" id="1618376"/>
    <lineage>
        <taxon>Bacteria</taxon>
        <taxon>Candidatus Collieribacteriota</taxon>
    </lineage>
</organism>
<gene>
    <name evidence="1" type="ORF">UW23_C0001G0053</name>
</gene>
<accession>A0A0G1GQ19</accession>